<dbReference type="EMBL" id="JBJJXI010000045">
    <property type="protein sequence ID" value="KAL3401664.1"/>
    <property type="molecule type" value="Genomic_DNA"/>
</dbReference>
<proteinExistence type="predicted"/>
<dbReference type="AlphaFoldDB" id="A0ABD2X8R4"/>
<feature type="region of interest" description="Disordered" evidence="1">
    <location>
        <begin position="138"/>
        <end position="158"/>
    </location>
</feature>
<sequence length="816" mass="95662">MFTKEYQPQTSTPQNVKIPISCGVREAFTDISLINSSNIIKEELDIIDDHYIEEKSNPMPHNICEVLVNGQATNTVLNYDFIQEQPCLEYNEDDQEDEKDPLFIGQIEDEEKHNFNEPSNSFMTRQQVTSENVCLEKGNKQEEENEIDEGEDEEYGEVSDITENDEIPLSQLQLNKLENLTIQLQHVVPPQHLIKQRTISRCTPRSKIIEFEKYCKMKKGSFSSVEDSIIIKNWKMFCQVHEWDEDLVEPFLRTKYGGKFYIKNKEQRHNFVRFLANGLPWRSLFSVFSRFRSLFHKRKNGTYSSIEDEQILAFIDGNKKMDKELKWVQLGEKMCRDPKSIAKRYVRLKKMANKKATKIHYNSSSSFHSRKDKKLSKSSIIITKNAPNLKKFKENTVEKFVTWTPQLVTIFIDNLLKVSAVEDLRKLKNVEIHNEVWLELEKLMKIDKKVLENFWNLRLHMQLFSSTPIYLDDLKIALIQFFHQSDFNNFGDIKWDRVCEHFDGITVHFLKKIWNYLLGYAQTKITSPDYNDLVDYLYLMHISEIRKNTTEAFLPLLYYKKNNLILLDKGTEKEIPGLISADPLNNDDDAQAVRNTEIDDNAERDYNYFPNSFESRNKSRNNKIRTSVDWDLNLVQTFIDHLLQYTSSNLNALKNKTVPEDVWLKIQCSMRISKLALQEFWYLRLHLQLFSPTPVHLSQIQINLIELLHDLNINNINDIVWDEICLKFEGSTALFLSKLFDSLIQQALIKINSDNFQELLNYLYTKYVIELEDNTTDVVLPALHCKNGKIVSVMIGAEKIEGNTTHDPFINTVLEE</sequence>
<evidence type="ECO:0008006" key="4">
    <source>
        <dbReference type="Google" id="ProtNLM"/>
    </source>
</evidence>
<evidence type="ECO:0000256" key="1">
    <source>
        <dbReference type="SAM" id="MobiDB-lite"/>
    </source>
</evidence>
<organism evidence="2 3">
    <name type="scientific">Trichogramma kaykai</name>
    <dbReference type="NCBI Taxonomy" id="54128"/>
    <lineage>
        <taxon>Eukaryota</taxon>
        <taxon>Metazoa</taxon>
        <taxon>Ecdysozoa</taxon>
        <taxon>Arthropoda</taxon>
        <taxon>Hexapoda</taxon>
        <taxon>Insecta</taxon>
        <taxon>Pterygota</taxon>
        <taxon>Neoptera</taxon>
        <taxon>Endopterygota</taxon>
        <taxon>Hymenoptera</taxon>
        <taxon>Apocrita</taxon>
        <taxon>Proctotrupomorpha</taxon>
        <taxon>Chalcidoidea</taxon>
        <taxon>Trichogrammatidae</taxon>
        <taxon>Trichogramma</taxon>
    </lineage>
</organism>
<dbReference type="PANTHER" id="PTHR46760">
    <property type="entry name" value="TRANSCRIPTION TERMINATION FACTOR 1"/>
    <property type="match status" value="1"/>
</dbReference>
<evidence type="ECO:0000313" key="2">
    <source>
        <dbReference type="EMBL" id="KAL3401664.1"/>
    </source>
</evidence>
<comment type="caution">
    <text evidence="2">The sequence shown here is derived from an EMBL/GenBank/DDBJ whole genome shotgun (WGS) entry which is preliminary data.</text>
</comment>
<reference evidence="2 3" key="1">
    <citation type="journal article" date="2024" name="bioRxiv">
        <title>A reference genome for Trichogramma kaykai: A tiny desert-dwelling parasitoid wasp with competing sex-ratio distorters.</title>
        <authorList>
            <person name="Culotta J."/>
            <person name="Lindsey A.R."/>
        </authorList>
    </citation>
    <scope>NUCLEOTIDE SEQUENCE [LARGE SCALE GENOMIC DNA]</scope>
    <source>
        <strain evidence="2 3">KSX58</strain>
    </source>
</reference>
<gene>
    <name evidence="2" type="ORF">TKK_005458</name>
</gene>
<name>A0ABD2X8R4_9HYME</name>
<accession>A0ABD2X8R4</accession>
<protein>
    <recommendedName>
        <fullName evidence="4">Myb-like domain-containing protein</fullName>
    </recommendedName>
</protein>
<dbReference type="InterPro" id="IPR053078">
    <property type="entry name" value="TTF1-like"/>
</dbReference>
<evidence type="ECO:0000313" key="3">
    <source>
        <dbReference type="Proteomes" id="UP001627154"/>
    </source>
</evidence>
<dbReference type="PANTHER" id="PTHR46760:SF1">
    <property type="entry name" value="TRANSCRIPTION TERMINATION FACTOR 1"/>
    <property type="match status" value="1"/>
</dbReference>
<feature type="compositionally biased region" description="Acidic residues" evidence="1">
    <location>
        <begin position="143"/>
        <end position="158"/>
    </location>
</feature>
<keyword evidence="3" id="KW-1185">Reference proteome</keyword>
<dbReference type="Proteomes" id="UP001627154">
    <property type="component" value="Unassembled WGS sequence"/>
</dbReference>